<dbReference type="OrthoDB" id="264785at2759"/>
<keyword evidence="4" id="KW-1185">Reference proteome</keyword>
<feature type="coiled-coil region" evidence="2">
    <location>
        <begin position="145"/>
        <end position="200"/>
    </location>
</feature>
<dbReference type="GO" id="GO:0005856">
    <property type="term" value="C:cytoskeleton"/>
    <property type="evidence" value="ECO:0007669"/>
    <property type="project" value="TreeGrafter"/>
</dbReference>
<keyword evidence="1 2" id="KW-0175">Coiled coil</keyword>
<protein>
    <recommendedName>
        <fullName evidence="5">Translin-associated factor X-interacting protein 1 N-terminal domain-containing protein</fullName>
    </recommendedName>
</protein>
<reference evidence="3 4" key="1">
    <citation type="submission" date="2018-11" db="EMBL/GenBank/DDBJ databases">
        <authorList>
            <consortium name="Pathogen Informatics"/>
        </authorList>
    </citation>
    <scope>NUCLEOTIDE SEQUENCE [LARGE SCALE GENOMIC DNA]</scope>
</reference>
<dbReference type="PANTHER" id="PTHR32083">
    <property type="entry name" value="CILIA AND FLAGELLA-ASSOCIATED PROTEIN 58-RELATED"/>
    <property type="match status" value="1"/>
</dbReference>
<evidence type="ECO:0000256" key="1">
    <source>
        <dbReference type="ARBA" id="ARBA00023054"/>
    </source>
</evidence>
<evidence type="ECO:0000313" key="4">
    <source>
        <dbReference type="Proteomes" id="UP000281553"/>
    </source>
</evidence>
<dbReference type="PANTHER" id="PTHR32083:SF0">
    <property type="entry name" value="CILIA AND FLAGELLA-ASSOCIATED PROTEIN 58"/>
    <property type="match status" value="1"/>
</dbReference>
<evidence type="ECO:0000256" key="2">
    <source>
        <dbReference type="SAM" id="Coils"/>
    </source>
</evidence>
<proteinExistence type="predicted"/>
<evidence type="ECO:0000313" key="3">
    <source>
        <dbReference type="EMBL" id="VDK41438.1"/>
    </source>
</evidence>
<name>A0A3P6RHB0_DIBLA</name>
<gene>
    <name evidence="3" type="ORF">DILT_LOCUS1241</name>
</gene>
<evidence type="ECO:0008006" key="5">
    <source>
        <dbReference type="Google" id="ProtNLM"/>
    </source>
</evidence>
<organism evidence="3 4">
    <name type="scientific">Dibothriocephalus latus</name>
    <name type="common">Fish tapeworm</name>
    <name type="synonym">Diphyllobothrium latum</name>
    <dbReference type="NCBI Taxonomy" id="60516"/>
    <lineage>
        <taxon>Eukaryota</taxon>
        <taxon>Metazoa</taxon>
        <taxon>Spiralia</taxon>
        <taxon>Lophotrochozoa</taxon>
        <taxon>Platyhelminthes</taxon>
        <taxon>Cestoda</taxon>
        <taxon>Eucestoda</taxon>
        <taxon>Diphyllobothriidea</taxon>
        <taxon>Diphyllobothriidae</taxon>
        <taxon>Dibothriocephalus</taxon>
    </lineage>
</organism>
<accession>A0A3P6RHB0</accession>
<dbReference type="AlphaFoldDB" id="A0A3P6RHB0"/>
<sequence>MRGVVKPAIDDSAFETLKREYSDVVRELINNPELTKFREEYEKIMRALEKSHESEKRLMRKCRELKADIVSNKVKVTQAEQLTSEDPTNMIALKKELEKAWALVSIANEKECKARDRIKVLKEEIATLGKIIETGSGGVVGADTLNELTKAKEKLTKEAADQAIENVKLKKELEATKVQIANLQGDILTAQSKITELSQDIQVLLMLFLIPHIHFVVTRSMPHFWCTNVFYNSVLPLINSVEPSMLIFR</sequence>
<dbReference type="Proteomes" id="UP000281553">
    <property type="component" value="Unassembled WGS sequence"/>
</dbReference>
<dbReference type="EMBL" id="UYRU01007789">
    <property type="protein sequence ID" value="VDK41438.1"/>
    <property type="molecule type" value="Genomic_DNA"/>
</dbReference>